<keyword evidence="2" id="KW-1185">Reference proteome</keyword>
<dbReference type="EMBL" id="SKFG01000022">
    <property type="protein sequence ID" value="TCZ75135.1"/>
    <property type="molecule type" value="Genomic_DNA"/>
</dbReference>
<dbReference type="OrthoDB" id="2666124at2"/>
<reference evidence="1 2" key="1">
    <citation type="submission" date="2019-03" db="EMBL/GenBank/DDBJ databases">
        <authorList>
            <person name="Kim M.K.M."/>
        </authorList>
    </citation>
    <scope>NUCLEOTIDE SEQUENCE [LARGE SCALE GENOMIC DNA]</scope>
    <source>
        <strain evidence="1 2">18JY21-1</strain>
    </source>
</reference>
<proteinExistence type="predicted"/>
<dbReference type="RefSeq" id="WP_132419547.1">
    <property type="nucleotide sequence ID" value="NZ_SKFG01000022.1"/>
</dbReference>
<protein>
    <submittedName>
        <fullName evidence="1">Uncharacterized protein</fullName>
    </submittedName>
</protein>
<dbReference type="AlphaFoldDB" id="A0A4R4EB74"/>
<evidence type="ECO:0000313" key="2">
    <source>
        <dbReference type="Proteomes" id="UP000295418"/>
    </source>
</evidence>
<comment type="caution">
    <text evidence="1">The sequence shown here is derived from an EMBL/GenBank/DDBJ whole genome shotgun (WGS) entry which is preliminary data.</text>
</comment>
<evidence type="ECO:0000313" key="1">
    <source>
        <dbReference type="EMBL" id="TCZ75135.1"/>
    </source>
</evidence>
<organism evidence="1 2">
    <name type="scientific">Paenibacillus albiflavus</name>
    <dbReference type="NCBI Taxonomy" id="2545760"/>
    <lineage>
        <taxon>Bacteria</taxon>
        <taxon>Bacillati</taxon>
        <taxon>Bacillota</taxon>
        <taxon>Bacilli</taxon>
        <taxon>Bacillales</taxon>
        <taxon>Paenibacillaceae</taxon>
        <taxon>Paenibacillus</taxon>
    </lineage>
</organism>
<sequence>MITDVLDKPELSDGHVFNRKIDVLKQYELHCYQVCYYLLGCETKAHQASLACIEYLFTDSTFYLQDHTDRLKLVRQLAMHHSLAILH</sequence>
<gene>
    <name evidence="1" type="ORF">E0485_18475</name>
</gene>
<dbReference type="Proteomes" id="UP000295418">
    <property type="component" value="Unassembled WGS sequence"/>
</dbReference>
<accession>A0A4R4EB74</accession>
<name>A0A4R4EB74_9BACL</name>